<organism evidence="2 3">
    <name type="scientific">Ephemeroptericola cinctiostellae</name>
    <dbReference type="NCBI Taxonomy" id="2268024"/>
    <lineage>
        <taxon>Bacteria</taxon>
        <taxon>Pseudomonadati</taxon>
        <taxon>Pseudomonadota</taxon>
        <taxon>Betaproteobacteria</taxon>
        <taxon>Burkholderiales</taxon>
        <taxon>Burkholderiaceae</taxon>
        <taxon>Ephemeroptericola</taxon>
    </lineage>
</organism>
<evidence type="ECO:0000313" key="3">
    <source>
        <dbReference type="Proteomes" id="UP000252182"/>
    </source>
</evidence>
<gene>
    <name evidence="2" type="ORF">DTO96_102150</name>
</gene>
<dbReference type="RefSeq" id="WP_157964419.1">
    <property type="nucleotide sequence ID" value="NZ_CP031124.1"/>
</dbReference>
<dbReference type="EMBL" id="CP031124">
    <property type="protein sequence ID" value="AXF86396.1"/>
    <property type="molecule type" value="Genomic_DNA"/>
</dbReference>
<dbReference type="AlphaFoldDB" id="A0A345DDF8"/>
<protein>
    <recommendedName>
        <fullName evidence="4">Phage tail tape measure protein domain-containing protein</fullName>
    </recommendedName>
</protein>
<reference evidence="3" key="1">
    <citation type="submission" date="2018-07" db="EMBL/GenBank/DDBJ databases">
        <authorList>
            <person name="Kim H."/>
        </authorList>
    </citation>
    <scope>NUCLEOTIDE SEQUENCE [LARGE SCALE GENOMIC DNA]</scope>
    <source>
        <strain evidence="3">F02</strain>
    </source>
</reference>
<evidence type="ECO:0000313" key="2">
    <source>
        <dbReference type="EMBL" id="AXF86396.1"/>
    </source>
</evidence>
<dbReference type="Proteomes" id="UP000252182">
    <property type="component" value="Chromosome"/>
</dbReference>
<evidence type="ECO:0008006" key="4">
    <source>
        <dbReference type="Google" id="ProtNLM"/>
    </source>
</evidence>
<evidence type="ECO:0000256" key="1">
    <source>
        <dbReference type="SAM" id="MobiDB-lite"/>
    </source>
</evidence>
<keyword evidence="3" id="KW-1185">Reference proteome</keyword>
<sequence>MSNRDVQIRLHMISDMAKKFAEEAERVKDTNKRLSQDLLKQAYETQQVGKRLAKTLAKENPIEALNAGGGARFARFFSDSLAKMKKIRSEAELFKKAMTLGAGAVKGGFAITGAAVAGAAVLRPQAEFDRELSRNAQIMFGNKDDQGNVYTREQALAQKVRLGSQIDQSVVGGVASRDEALNAQKELLASGKFNGEDGLKRIDAMLPQIMKTVSVTGMDAASAAQMAVAFVNKGLNDQQVNAAMGKSIVSDNAGSFSAATMAKWLPKWLAGAGKALQGEHSADALFTHAQTARKTAGTDDEAGTNLENLIGFATSNKGDKDLAGYGINRKKSVDKYMNQGDDFLTAYARTVQDAAKRDPEFVKKMADIRATKGDDERKQKMEELAGYTEQGVVGNVVSDLQARKALIAEMYDMDTTELKKRSEAIKAEDGSTVGLSYDQRVTGDAKTSYEKVGNAVEQGLSNILSYIAPTADTVTDKMAEHPTAAGGATLATGVGLGGGGILYALKKLLGNGATSAATEVATTVAAETAVAGAGAETAAAGASAAAGSGVGTSMMAALAPLSMALAPLAAMFGATQWAGKEDHSTEISWTTGISDMLGKLIGQERLSPQDAASRSRFDRGEIDAGEYQRQLNVNKSNSQRLYGNDAGNNGSPVTATQMLAQLTGMLNPLASVAIPFRGETDVNEYQRQLNVNKSNSQRLYGNDAGNNGSPVTATQMLAQLTGMLNPLASVAIPFRGETDVNEYQRQLNVNKSNSQRLYGNDAGNNGSPVTATQILAQLTGMLNPLTAITAPLMSAAERFNAPPTTQAPPQKQDVNLNVQDGSLKIQVQVSPTSELISATAQVPQTIPLKLADGGSTNPGGYRGVR</sequence>
<dbReference type="OrthoDB" id="8019720at2"/>
<proteinExistence type="predicted"/>
<dbReference type="KEGG" id="hyf:DTO96_102150"/>
<feature type="region of interest" description="Disordered" evidence="1">
    <location>
        <begin position="605"/>
        <end position="626"/>
    </location>
</feature>
<feature type="compositionally biased region" description="Basic and acidic residues" evidence="1">
    <location>
        <begin position="613"/>
        <end position="622"/>
    </location>
</feature>
<name>A0A345DDF8_9BURK</name>
<accession>A0A345DDF8</accession>